<reference evidence="5 6" key="1">
    <citation type="submission" date="2021-05" db="EMBL/GenBank/DDBJ databases">
        <title>Phylogenetic classification of ten novel species belonging to the genus Bifidobacterium comprising B. colchicus sp. nov., B. abeli sp. nov., B. bicoloris sp. nov., B. guerezis sp. nov., B. rosaliae sp. nov., B. santillanensis sp. nov., B. argentati sp. nov., B. amazzoni sp. nov., B. pluviali sp. nov., and B. pinnaculum sp. nov.</title>
        <authorList>
            <person name="Lugli G.A."/>
            <person name="Ruiz Garcia L."/>
            <person name="Margolles A."/>
            <person name="Ventura M."/>
        </authorList>
    </citation>
    <scope>NUCLEOTIDE SEQUENCE [LARGE SCALE GENOMIC DNA]</scope>
    <source>
        <strain evidence="5 6">6T3</strain>
    </source>
</reference>
<name>A0ABS6W7W2_9BIFI</name>
<dbReference type="RefSeq" id="WP_219080900.1">
    <property type="nucleotide sequence ID" value="NZ_JAHBBD010000006.1"/>
</dbReference>
<keyword evidence="6" id="KW-1185">Reference proteome</keyword>
<dbReference type="PANTHER" id="PTHR44846">
    <property type="entry name" value="MANNOSYL-D-GLYCERATE TRANSPORT/METABOLISM SYSTEM REPRESSOR MNGR-RELATED"/>
    <property type="match status" value="1"/>
</dbReference>
<proteinExistence type="predicted"/>
<gene>
    <name evidence="5" type="ORF">KIH73_04175</name>
</gene>
<keyword evidence="3" id="KW-0804">Transcription</keyword>
<sequence length="260" mass="28009">MGTTVDEYLNRPLSLPPRQPIRVAVYSRLASGIRSGTLPPGTLLPRESELADMLNVSRTPVREALILLEEDGLITTKRGVGRFVADHLPSTGLETIRPFEQVLADTGGRVDIMPLRFSADPATEFVADHLHIEVATTTWFRECVISLDGTPAAIAQEHFVAGYDARTELNLDATLGNAADDKQTLLAALIKDQALTFDSGECHIVPSTAGNSRASLLNVEADDPVLVLTETIAYHGTPIYLGKYIVSKAVPALAIIQSAK</sequence>
<evidence type="ECO:0000313" key="5">
    <source>
        <dbReference type="EMBL" id="MBW3082584.1"/>
    </source>
</evidence>
<dbReference type="SMART" id="SM00345">
    <property type="entry name" value="HTH_GNTR"/>
    <property type="match status" value="1"/>
</dbReference>
<dbReference type="InterPro" id="IPR011663">
    <property type="entry name" value="UTRA"/>
</dbReference>
<dbReference type="Proteomes" id="UP000812844">
    <property type="component" value="Unassembled WGS sequence"/>
</dbReference>
<evidence type="ECO:0000256" key="2">
    <source>
        <dbReference type="ARBA" id="ARBA00023125"/>
    </source>
</evidence>
<keyword evidence="2" id="KW-0238">DNA-binding</keyword>
<dbReference type="CDD" id="cd07377">
    <property type="entry name" value="WHTH_GntR"/>
    <property type="match status" value="1"/>
</dbReference>
<comment type="caution">
    <text evidence="5">The sequence shown here is derived from an EMBL/GenBank/DDBJ whole genome shotgun (WGS) entry which is preliminary data.</text>
</comment>
<dbReference type="Pfam" id="PF07702">
    <property type="entry name" value="UTRA"/>
    <property type="match status" value="1"/>
</dbReference>
<evidence type="ECO:0000256" key="1">
    <source>
        <dbReference type="ARBA" id="ARBA00023015"/>
    </source>
</evidence>
<dbReference type="InterPro" id="IPR000524">
    <property type="entry name" value="Tscrpt_reg_HTH_GntR"/>
</dbReference>
<dbReference type="InterPro" id="IPR050679">
    <property type="entry name" value="Bact_HTH_transcr_reg"/>
</dbReference>
<dbReference type="EMBL" id="JAHBBD010000006">
    <property type="protein sequence ID" value="MBW3082584.1"/>
    <property type="molecule type" value="Genomic_DNA"/>
</dbReference>
<organism evidence="5 6">
    <name type="scientific">Bifidobacterium phasiani</name>
    <dbReference type="NCBI Taxonomy" id="2834431"/>
    <lineage>
        <taxon>Bacteria</taxon>
        <taxon>Bacillati</taxon>
        <taxon>Actinomycetota</taxon>
        <taxon>Actinomycetes</taxon>
        <taxon>Bifidobacteriales</taxon>
        <taxon>Bifidobacteriaceae</taxon>
        <taxon>Bifidobacterium</taxon>
    </lineage>
</organism>
<accession>A0ABS6W7W2</accession>
<protein>
    <submittedName>
        <fullName evidence="5">GntR family transcriptional regulator</fullName>
    </submittedName>
</protein>
<dbReference type="Pfam" id="PF00392">
    <property type="entry name" value="GntR"/>
    <property type="match status" value="1"/>
</dbReference>
<evidence type="ECO:0000259" key="4">
    <source>
        <dbReference type="PROSITE" id="PS50949"/>
    </source>
</evidence>
<evidence type="ECO:0000313" key="6">
    <source>
        <dbReference type="Proteomes" id="UP000812844"/>
    </source>
</evidence>
<keyword evidence="1" id="KW-0805">Transcription regulation</keyword>
<dbReference type="PANTHER" id="PTHR44846:SF1">
    <property type="entry name" value="MANNOSYL-D-GLYCERATE TRANSPORT_METABOLISM SYSTEM REPRESSOR MNGR-RELATED"/>
    <property type="match status" value="1"/>
</dbReference>
<feature type="domain" description="HTH gntR-type" evidence="4">
    <location>
        <begin position="19"/>
        <end position="87"/>
    </location>
</feature>
<dbReference type="PROSITE" id="PS50949">
    <property type="entry name" value="HTH_GNTR"/>
    <property type="match status" value="1"/>
</dbReference>
<evidence type="ECO:0000256" key="3">
    <source>
        <dbReference type="ARBA" id="ARBA00023163"/>
    </source>
</evidence>